<evidence type="ECO:0000256" key="7">
    <source>
        <dbReference type="ARBA" id="ARBA00022691"/>
    </source>
</evidence>
<feature type="domain" description="Ribosomal RNA small subunit methyltransferase E methyltransferase" evidence="11">
    <location>
        <begin position="77"/>
        <end position="241"/>
    </location>
</feature>
<dbReference type="SUPFAM" id="SSF75217">
    <property type="entry name" value="alpha/beta knot"/>
    <property type="match status" value="1"/>
</dbReference>
<dbReference type="KEGG" id="caa:Caka_1211"/>
<comment type="similarity">
    <text evidence="2 10">Belongs to the RNA methyltransferase RsmE family.</text>
</comment>
<keyword evidence="4 10" id="KW-0698">rRNA processing</keyword>
<evidence type="ECO:0000256" key="6">
    <source>
        <dbReference type="ARBA" id="ARBA00022679"/>
    </source>
</evidence>
<dbReference type="CDD" id="cd18084">
    <property type="entry name" value="RsmE-like"/>
    <property type="match status" value="1"/>
</dbReference>
<dbReference type="SUPFAM" id="SSF88697">
    <property type="entry name" value="PUA domain-like"/>
    <property type="match status" value="1"/>
</dbReference>
<proteinExistence type="inferred from homology"/>
<evidence type="ECO:0000313" key="13">
    <source>
        <dbReference type="EMBL" id="ADE54231.1"/>
    </source>
</evidence>
<dbReference type="InterPro" id="IPR029028">
    <property type="entry name" value="Alpha/beta_knot_MTases"/>
</dbReference>
<dbReference type="InterPro" id="IPR015947">
    <property type="entry name" value="PUA-like_sf"/>
</dbReference>
<evidence type="ECO:0000256" key="8">
    <source>
        <dbReference type="ARBA" id="ARBA00025699"/>
    </source>
</evidence>
<dbReference type="GO" id="GO:0005737">
    <property type="term" value="C:cytoplasm"/>
    <property type="evidence" value="ECO:0007669"/>
    <property type="project" value="UniProtKB-SubCell"/>
</dbReference>
<evidence type="ECO:0000256" key="3">
    <source>
        <dbReference type="ARBA" id="ARBA00022490"/>
    </source>
</evidence>
<evidence type="ECO:0000256" key="2">
    <source>
        <dbReference type="ARBA" id="ARBA00005528"/>
    </source>
</evidence>
<dbReference type="EMBL" id="CP001998">
    <property type="protein sequence ID" value="ADE54231.1"/>
    <property type="molecule type" value="Genomic_DNA"/>
</dbReference>
<evidence type="ECO:0000256" key="10">
    <source>
        <dbReference type="PIRNR" id="PIRNR015601"/>
    </source>
</evidence>
<organism evidence="13 14">
    <name type="scientific">Coraliomargarita akajimensis (strain DSM 45221 / IAM 15411 / JCM 23193 / KCTC 12865 / 04OKA010-24)</name>
    <dbReference type="NCBI Taxonomy" id="583355"/>
    <lineage>
        <taxon>Bacteria</taxon>
        <taxon>Pseudomonadati</taxon>
        <taxon>Verrucomicrobiota</taxon>
        <taxon>Opitutia</taxon>
        <taxon>Puniceicoccales</taxon>
        <taxon>Coraliomargaritaceae</taxon>
        <taxon>Coraliomargarita</taxon>
    </lineage>
</organism>
<dbReference type="Gene3D" id="3.40.1280.10">
    <property type="match status" value="1"/>
</dbReference>
<gene>
    <name evidence="13" type="ordered locus">Caka_1211</name>
</gene>
<evidence type="ECO:0000259" key="12">
    <source>
        <dbReference type="Pfam" id="PF20260"/>
    </source>
</evidence>
<keyword evidence="5 10" id="KW-0489">Methyltransferase</keyword>
<dbReference type="PANTHER" id="PTHR30027">
    <property type="entry name" value="RIBOSOMAL RNA SMALL SUBUNIT METHYLTRANSFERASE E"/>
    <property type="match status" value="1"/>
</dbReference>
<evidence type="ECO:0000256" key="4">
    <source>
        <dbReference type="ARBA" id="ARBA00022552"/>
    </source>
</evidence>
<dbReference type="eggNOG" id="COG1385">
    <property type="taxonomic scope" value="Bacteria"/>
</dbReference>
<dbReference type="GO" id="GO:0070475">
    <property type="term" value="P:rRNA base methylation"/>
    <property type="evidence" value="ECO:0007669"/>
    <property type="project" value="TreeGrafter"/>
</dbReference>
<dbReference type="RefSeq" id="WP_013042953.1">
    <property type="nucleotide sequence ID" value="NC_014008.1"/>
</dbReference>
<dbReference type="Pfam" id="PF20260">
    <property type="entry name" value="PUA_4"/>
    <property type="match status" value="1"/>
</dbReference>
<dbReference type="PIRSF" id="PIRSF015601">
    <property type="entry name" value="MTase_slr0722"/>
    <property type="match status" value="1"/>
</dbReference>
<evidence type="ECO:0000313" key="14">
    <source>
        <dbReference type="Proteomes" id="UP000000925"/>
    </source>
</evidence>
<dbReference type="STRING" id="583355.Caka_1211"/>
<dbReference type="InterPro" id="IPR006700">
    <property type="entry name" value="RsmE"/>
</dbReference>
<keyword evidence="7 10" id="KW-0949">S-adenosyl-L-methionine</keyword>
<dbReference type="HOGENOM" id="CLU_067442_4_1_0"/>
<dbReference type="GO" id="GO:0070042">
    <property type="term" value="F:rRNA (uridine-N3-)-methyltransferase activity"/>
    <property type="evidence" value="ECO:0007669"/>
    <property type="project" value="TreeGrafter"/>
</dbReference>
<dbReference type="Pfam" id="PF04452">
    <property type="entry name" value="Methyltrans_RNA"/>
    <property type="match status" value="1"/>
</dbReference>
<keyword evidence="14" id="KW-1185">Reference proteome</keyword>
<dbReference type="PANTHER" id="PTHR30027:SF3">
    <property type="entry name" value="16S RRNA (URACIL(1498)-N(3))-METHYLTRANSFERASE"/>
    <property type="match status" value="1"/>
</dbReference>
<dbReference type="InterPro" id="IPR046886">
    <property type="entry name" value="RsmE_MTase_dom"/>
</dbReference>
<dbReference type="InterPro" id="IPR046887">
    <property type="entry name" value="RsmE_PUA-like"/>
</dbReference>
<accession>D5EIG5</accession>
<comment type="catalytic activity">
    <reaction evidence="9 10">
        <text>uridine(1498) in 16S rRNA + S-adenosyl-L-methionine = N(3)-methyluridine(1498) in 16S rRNA + S-adenosyl-L-homocysteine + H(+)</text>
        <dbReference type="Rhea" id="RHEA:42920"/>
        <dbReference type="Rhea" id="RHEA-COMP:10283"/>
        <dbReference type="Rhea" id="RHEA-COMP:10284"/>
        <dbReference type="ChEBI" id="CHEBI:15378"/>
        <dbReference type="ChEBI" id="CHEBI:57856"/>
        <dbReference type="ChEBI" id="CHEBI:59789"/>
        <dbReference type="ChEBI" id="CHEBI:65315"/>
        <dbReference type="ChEBI" id="CHEBI:74502"/>
        <dbReference type="EC" id="2.1.1.193"/>
    </reaction>
</comment>
<dbReference type="InterPro" id="IPR029026">
    <property type="entry name" value="tRNA_m1G_MTases_N"/>
</dbReference>
<evidence type="ECO:0000256" key="1">
    <source>
        <dbReference type="ARBA" id="ARBA00004496"/>
    </source>
</evidence>
<keyword evidence="6 10" id="KW-0808">Transferase</keyword>
<protein>
    <recommendedName>
        <fullName evidence="10">Ribosomal RNA small subunit methyltransferase E</fullName>
        <ecNumber evidence="10">2.1.1.193</ecNumber>
    </recommendedName>
</protein>
<feature type="domain" description="Ribosomal RNA small subunit methyltransferase E PUA-like" evidence="12">
    <location>
        <begin position="21"/>
        <end position="67"/>
    </location>
</feature>
<comment type="subcellular location">
    <subcellularLocation>
        <location evidence="1 10">Cytoplasm</location>
    </subcellularLocation>
</comment>
<evidence type="ECO:0000259" key="11">
    <source>
        <dbReference type="Pfam" id="PF04452"/>
    </source>
</evidence>
<dbReference type="NCBIfam" id="TIGR00046">
    <property type="entry name" value="RsmE family RNA methyltransferase"/>
    <property type="match status" value="1"/>
</dbReference>
<evidence type="ECO:0000256" key="9">
    <source>
        <dbReference type="ARBA" id="ARBA00047944"/>
    </source>
</evidence>
<keyword evidence="3 10" id="KW-0963">Cytoplasm</keyword>
<dbReference type="AlphaFoldDB" id="D5EIG5"/>
<sequence length="249" mass="27022">MARYRSFLFPEASVGEDVIVLDPRESHHLVRVFRAKAGETVELLDGQGRRYQGVLSLAHAKAAQVAVESVELIERPKPELTLIQALPKGKAMDLILRMATEIGATRIQPVFTDQGEVQIKGERLTSKVEKWRVGMIEACKQCGLAWLPDLAEPIALKTLLASEAATGTTRVVASLEAGSRPLAAVLDELEQPKRIEVAVGPEGDFSAAEYALLSECAFKPVRLGANVLRAETAAAYLLSVVDQLTRAAR</sequence>
<dbReference type="Proteomes" id="UP000000925">
    <property type="component" value="Chromosome"/>
</dbReference>
<dbReference type="EC" id="2.1.1.193" evidence="10"/>
<evidence type="ECO:0000256" key="5">
    <source>
        <dbReference type="ARBA" id="ARBA00022603"/>
    </source>
</evidence>
<name>D5EIG5_CORAD</name>
<comment type="function">
    <text evidence="8 10">Specifically methylates the N3 position of the uracil ring of uridine 1498 (m3U1498) in 16S rRNA. Acts on the fully assembled 30S ribosomal subunit.</text>
</comment>
<reference evidence="13 14" key="1">
    <citation type="journal article" date="2010" name="Stand. Genomic Sci.">
        <title>Complete genome sequence of Coraliomargarita akajimensis type strain (04OKA010-24).</title>
        <authorList>
            <person name="Mavromatis K."/>
            <person name="Abt B."/>
            <person name="Brambilla E."/>
            <person name="Lapidus A."/>
            <person name="Copeland A."/>
            <person name="Deshpande S."/>
            <person name="Nolan M."/>
            <person name="Lucas S."/>
            <person name="Tice H."/>
            <person name="Cheng J.F."/>
            <person name="Han C."/>
            <person name="Detter J.C."/>
            <person name="Woyke T."/>
            <person name="Goodwin L."/>
            <person name="Pitluck S."/>
            <person name="Held B."/>
            <person name="Brettin T."/>
            <person name="Tapia R."/>
            <person name="Ivanova N."/>
            <person name="Mikhailova N."/>
            <person name="Pati A."/>
            <person name="Liolios K."/>
            <person name="Chen A."/>
            <person name="Palaniappan K."/>
            <person name="Land M."/>
            <person name="Hauser L."/>
            <person name="Chang Y.J."/>
            <person name="Jeffries C.D."/>
            <person name="Rohde M."/>
            <person name="Goker M."/>
            <person name="Bristow J."/>
            <person name="Eisen J.A."/>
            <person name="Markowitz V."/>
            <person name="Hugenholtz P."/>
            <person name="Klenk H.P."/>
            <person name="Kyrpides N.C."/>
        </authorList>
    </citation>
    <scope>NUCLEOTIDE SEQUENCE [LARGE SCALE GENOMIC DNA]</scope>
    <source>
        <strain evidence="14">DSM 45221 / IAM 15411 / JCM 23193 / KCTC 12865</strain>
    </source>
</reference>